<dbReference type="GO" id="GO:0003677">
    <property type="term" value="F:DNA binding"/>
    <property type="evidence" value="ECO:0007669"/>
    <property type="project" value="UniProtKB-UniRule"/>
</dbReference>
<protein>
    <submittedName>
        <fullName evidence="8">Integrase</fullName>
    </submittedName>
</protein>
<dbReference type="InterPro" id="IPR050090">
    <property type="entry name" value="Tyrosine_recombinase_XerCD"/>
</dbReference>
<dbReference type="GO" id="GO:0006310">
    <property type="term" value="P:DNA recombination"/>
    <property type="evidence" value="ECO:0007669"/>
    <property type="project" value="UniProtKB-KW"/>
</dbReference>
<evidence type="ECO:0000313" key="8">
    <source>
        <dbReference type="EMBL" id="TFC07168.1"/>
    </source>
</evidence>
<dbReference type="Pfam" id="PF00589">
    <property type="entry name" value="Phage_integrase"/>
    <property type="match status" value="1"/>
</dbReference>
<dbReference type="InterPro" id="IPR044068">
    <property type="entry name" value="CB"/>
</dbReference>
<organism evidence="8 9">
    <name type="scientific">Cryobacterium mannosilyticum</name>
    <dbReference type="NCBI Taxonomy" id="1259190"/>
    <lineage>
        <taxon>Bacteria</taxon>
        <taxon>Bacillati</taxon>
        <taxon>Actinomycetota</taxon>
        <taxon>Actinomycetes</taxon>
        <taxon>Micrococcales</taxon>
        <taxon>Microbacteriaceae</taxon>
        <taxon>Cryobacterium</taxon>
    </lineage>
</organism>
<accession>A0A4V3IDJ5</accession>
<dbReference type="RefSeq" id="WP_134506957.1">
    <property type="nucleotide sequence ID" value="NZ_SOFM01000008.1"/>
</dbReference>
<evidence type="ECO:0000259" key="7">
    <source>
        <dbReference type="PROSITE" id="PS51900"/>
    </source>
</evidence>
<dbReference type="Pfam" id="PF02899">
    <property type="entry name" value="Phage_int_SAM_1"/>
    <property type="match status" value="1"/>
</dbReference>
<gene>
    <name evidence="8" type="ORF">E3O32_03175</name>
</gene>
<dbReference type="InterPro" id="IPR013762">
    <property type="entry name" value="Integrase-like_cat_sf"/>
</dbReference>
<reference evidence="8 9" key="1">
    <citation type="submission" date="2019-03" db="EMBL/GenBank/DDBJ databases">
        <title>Genomics of glacier-inhabiting Cryobacterium strains.</title>
        <authorList>
            <person name="Liu Q."/>
            <person name="Xin Y.-H."/>
        </authorList>
    </citation>
    <scope>NUCLEOTIDE SEQUENCE [LARGE SCALE GENOMIC DNA]</scope>
    <source>
        <strain evidence="8 9">RHLT2-21</strain>
    </source>
</reference>
<name>A0A4V3IDJ5_9MICO</name>
<feature type="domain" description="Tyr recombinase" evidence="6">
    <location>
        <begin position="119"/>
        <end position="304"/>
    </location>
</feature>
<comment type="similarity">
    <text evidence="1">Belongs to the 'phage' integrase family.</text>
</comment>
<evidence type="ECO:0000256" key="2">
    <source>
        <dbReference type="ARBA" id="ARBA00022908"/>
    </source>
</evidence>
<dbReference type="PANTHER" id="PTHR30349">
    <property type="entry name" value="PHAGE INTEGRASE-RELATED"/>
    <property type="match status" value="1"/>
</dbReference>
<dbReference type="EMBL" id="SOFM01000008">
    <property type="protein sequence ID" value="TFC07168.1"/>
    <property type="molecule type" value="Genomic_DNA"/>
</dbReference>
<dbReference type="AlphaFoldDB" id="A0A4V3IDJ5"/>
<dbReference type="InterPro" id="IPR002104">
    <property type="entry name" value="Integrase_catalytic"/>
</dbReference>
<keyword evidence="3 5" id="KW-0238">DNA-binding</keyword>
<dbReference type="PANTHER" id="PTHR30349:SF64">
    <property type="entry name" value="PROPHAGE INTEGRASE INTD-RELATED"/>
    <property type="match status" value="1"/>
</dbReference>
<evidence type="ECO:0000256" key="3">
    <source>
        <dbReference type="ARBA" id="ARBA00023125"/>
    </source>
</evidence>
<keyword evidence="2" id="KW-0229">DNA integration</keyword>
<keyword evidence="9" id="KW-1185">Reference proteome</keyword>
<dbReference type="PROSITE" id="PS51898">
    <property type="entry name" value="TYR_RECOMBINASE"/>
    <property type="match status" value="1"/>
</dbReference>
<sequence length="329" mass="36252">MSTLAPTLEKYFTSHLAHSLDASSHTIAAYRDTWRLLLSWLLATGNHRPETIDLRILDSATISAFLGYLEQERGNGVRTRNARLAALHSFFTYAALHHPEHADTLGRVLAIPVKRHSRTDISYLTHEEITALLGAVDCSTRTGRRDRLLILIAISTGMRVSELTALTWADIHLGAGAHLVCHGKGRKDRATPLSREDVAALTNWKTERSPVAEDVVFPTRDGTRMSTDAVAQRLTIHVTTATTLAPTLKTKTITPHVLRHTAAMRLLHAGVDTTVIALWLGHESPETTQIYLHADLAMKEKALERVRPTGVLPGRYAPADSLVAFLEAL</sequence>
<comment type="caution">
    <text evidence="8">The sequence shown here is derived from an EMBL/GenBank/DDBJ whole genome shotgun (WGS) entry which is preliminary data.</text>
</comment>
<proteinExistence type="inferred from homology"/>
<evidence type="ECO:0000259" key="6">
    <source>
        <dbReference type="PROSITE" id="PS51898"/>
    </source>
</evidence>
<evidence type="ECO:0000256" key="1">
    <source>
        <dbReference type="ARBA" id="ARBA00008857"/>
    </source>
</evidence>
<dbReference type="Proteomes" id="UP000297643">
    <property type="component" value="Unassembled WGS sequence"/>
</dbReference>
<dbReference type="InterPro" id="IPR010998">
    <property type="entry name" value="Integrase_recombinase_N"/>
</dbReference>
<evidence type="ECO:0000256" key="5">
    <source>
        <dbReference type="PROSITE-ProRule" id="PRU01248"/>
    </source>
</evidence>
<evidence type="ECO:0000256" key="4">
    <source>
        <dbReference type="ARBA" id="ARBA00023172"/>
    </source>
</evidence>
<keyword evidence="4" id="KW-0233">DNA recombination</keyword>
<dbReference type="PROSITE" id="PS51900">
    <property type="entry name" value="CB"/>
    <property type="match status" value="1"/>
</dbReference>
<dbReference type="Gene3D" id="1.10.150.130">
    <property type="match status" value="1"/>
</dbReference>
<dbReference type="GO" id="GO:0015074">
    <property type="term" value="P:DNA integration"/>
    <property type="evidence" value="ECO:0007669"/>
    <property type="project" value="UniProtKB-KW"/>
</dbReference>
<feature type="domain" description="Core-binding (CB)" evidence="7">
    <location>
        <begin position="2"/>
        <end position="95"/>
    </location>
</feature>
<dbReference type="InterPro" id="IPR004107">
    <property type="entry name" value="Integrase_SAM-like_N"/>
</dbReference>
<dbReference type="InterPro" id="IPR011010">
    <property type="entry name" value="DNA_brk_join_enz"/>
</dbReference>
<dbReference type="Gene3D" id="1.10.443.10">
    <property type="entry name" value="Intergrase catalytic core"/>
    <property type="match status" value="1"/>
</dbReference>
<dbReference type="SUPFAM" id="SSF56349">
    <property type="entry name" value="DNA breaking-rejoining enzymes"/>
    <property type="match status" value="1"/>
</dbReference>
<evidence type="ECO:0000313" key="9">
    <source>
        <dbReference type="Proteomes" id="UP000297643"/>
    </source>
</evidence>